<feature type="domain" description="Filamentous haemagglutinin FhaB/tRNA nuclease CdiA-like TPS" evidence="1">
    <location>
        <begin position="2"/>
        <end position="179"/>
    </location>
</feature>
<keyword evidence="3" id="KW-1185">Reference proteome</keyword>
<protein>
    <submittedName>
        <fullName evidence="2">Filamentous hemagglutinin N-terminal domain-containing protein</fullName>
    </submittedName>
</protein>
<dbReference type="Gene3D" id="2.160.20.10">
    <property type="entry name" value="Single-stranded right-handed beta-helix, Pectin lyase-like"/>
    <property type="match status" value="3"/>
</dbReference>
<dbReference type="InterPro" id="IPR008638">
    <property type="entry name" value="FhaB/CdiA-like_TPS"/>
</dbReference>
<reference evidence="2 3" key="1">
    <citation type="journal article" date="2021" name="Microorganisms">
        <title>Genome Evolution of Filamentous Cyanobacterium Nostoc Species: From Facultative Symbiosis to Free Living.</title>
        <authorList>
            <person name="Huo D."/>
            <person name="Li H."/>
            <person name="Cai F."/>
            <person name="Guo X."/>
            <person name="Qiao Z."/>
            <person name="Wang W."/>
            <person name="Yu G."/>
            <person name="Li R."/>
        </authorList>
    </citation>
    <scope>NUCLEOTIDE SEQUENCE [LARGE SCALE GENOMIC DNA]</scope>
    <source>
        <strain evidence="2 3">CHAB 5714</strain>
    </source>
</reference>
<gene>
    <name evidence="2" type="ORF">LC586_39665</name>
</gene>
<evidence type="ECO:0000313" key="3">
    <source>
        <dbReference type="Proteomes" id="UP001199525"/>
    </source>
</evidence>
<dbReference type="EMBL" id="JAIVFQ010000194">
    <property type="protein sequence ID" value="MCC5605065.1"/>
    <property type="molecule type" value="Genomic_DNA"/>
</dbReference>
<proteinExistence type="predicted"/>
<dbReference type="Proteomes" id="UP001199525">
    <property type="component" value="Unassembled WGS sequence"/>
</dbReference>
<dbReference type="NCBIfam" id="TIGR01901">
    <property type="entry name" value="adhes_NPXG"/>
    <property type="match status" value="1"/>
</dbReference>
<evidence type="ECO:0000259" key="1">
    <source>
        <dbReference type="Pfam" id="PF05860"/>
    </source>
</evidence>
<evidence type="ECO:0000313" key="2">
    <source>
        <dbReference type="EMBL" id="MCC5605065.1"/>
    </source>
</evidence>
<name>A0ABS8IL92_9NOSO</name>
<dbReference type="SUPFAM" id="SSF51126">
    <property type="entry name" value="Pectin lyase-like"/>
    <property type="match status" value="5"/>
</dbReference>
<dbReference type="InterPro" id="IPR012334">
    <property type="entry name" value="Pectin_lyas_fold"/>
</dbReference>
<organism evidence="2 3">
    <name type="scientific">Nostoc favosum CHAB5714</name>
    <dbReference type="NCBI Taxonomy" id="2780399"/>
    <lineage>
        <taxon>Bacteria</taxon>
        <taxon>Bacillati</taxon>
        <taxon>Cyanobacteriota</taxon>
        <taxon>Cyanophyceae</taxon>
        <taxon>Nostocales</taxon>
        <taxon>Nostocaceae</taxon>
        <taxon>Nostoc</taxon>
        <taxon>Nostoc favosum</taxon>
    </lineage>
</organism>
<sequence>IIGASGTANLFLINPNGIVFGQNAQLNVGGSFVASTANALQFGNRGFFSATEKNIPSPLLTVNPSALLFNQINQNGEIQNNSIAPAGKNPAGLNAFGLRVPDGKSLLLVGGNVSMDGGRLNAFGGRVELGGLGEPGTVLLGVDGDNLSLKFPENVVRTNVSLTNQAGIYVEGAGSGNIAVNARNIEIVEGTVLSAGIGEGLGTPETIGGDITLNATGSIKVANAGSRVRNLVRLGSQGNGRNITIDSGSFSLLDGAVLSASTFGQGNAGNVTVSAKDAVTLATAGILSTVESGGVGKGGNININAATLSLMDGAQLLTFTREASAAQPAGQGDAGNININVAGTVDIAGEKNDFFSTISSSVGTGTVGNGGNITIDSGSFSLGDRAQLSASTSGLGNAGNVTVRATNAVSLADNAYIFSTVESGGVGKGGNIDILAATLSLLDGANLITLTRGASANQPAGRGNAGNVNVNVSGKVDIAGEKNGFTSAIFSSVETGTVGNGGNITIDSGSFSLRDRARLQASTFGLGNAGNVTVQARDAVSLAYAPIFTTVEAGGVGKGGNIDINAATLSIIDGAQLVTVTREASDTQPAARGDAGNVNVKVTGIVDIAGEKNGLPSAIKSQVETGAEGKGGNITIDSSSFSLRDRAQLEASTSGLGNAGNVTVRATDGVSLADNAYILSTVEAGGVGKGGNIDINAATLSLIDGGQLLTLTRGASATQPAGQGDAGDVNVNVTGIVDITGEKNGFPSAIYSFVDAGTVGSGSKITVDSGSFSLQDGARLSAETFGQGNAGTIKVNAADFFTISGKSANFTSGLFVNSQSPTGTAGDILVTSPRVTLDNSGILNAQSASGNGGDINLQTDLLLLRRGAEISTTAGTEKAGGNGGNINIDAPSGFIVAVPSENSDITANAYTGSGGRVNIQAFGIYGIQPRSNPTSLSDITASSEFGVNGTVEINTPDVDPNSGLVNLPTIPVDTQVAQTCQAGGSLAKSSFTITGRGGLPPNPGEALNTNAVKVDLITLNPNNDRSFVPSKITTPAPEPIIEATGLALNQKGEVMLTANLPTTTPHSPWLKPASCKAS</sequence>
<comment type="caution">
    <text evidence="2">The sequence shown here is derived from an EMBL/GenBank/DDBJ whole genome shotgun (WGS) entry which is preliminary data.</text>
</comment>
<dbReference type="Pfam" id="PF05860">
    <property type="entry name" value="TPS"/>
    <property type="match status" value="1"/>
</dbReference>
<dbReference type="InterPro" id="IPR011050">
    <property type="entry name" value="Pectin_lyase_fold/virulence"/>
</dbReference>
<dbReference type="RefSeq" id="WP_229491226.1">
    <property type="nucleotide sequence ID" value="NZ_JAIVFQ010000194.1"/>
</dbReference>
<accession>A0ABS8IL92</accession>
<feature type="non-terminal residue" evidence="2">
    <location>
        <position position="1"/>
    </location>
</feature>